<dbReference type="STRING" id="57577.A0A2K3PDZ0"/>
<accession>A0A2K3PDZ0</accession>
<dbReference type="AlphaFoldDB" id="A0A2K3PDZ0"/>
<dbReference type="Pfam" id="PF13456">
    <property type="entry name" value="RVT_3"/>
    <property type="match status" value="1"/>
</dbReference>
<dbReference type="InterPro" id="IPR012337">
    <property type="entry name" value="RNaseH-like_sf"/>
</dbReference>
<dbReference type="SUPFAM" id="SSF53098">
    <property type="entry name" value="Ribonuclease H-like"/>
    <property type="match status" value="2"/>
</dbReference>
<dbReference type="GO" id="GO:0003676">
    <property type="term" value="F:nucleic acid binding"/>
    <property type="evidence" value="ECO:0007669"/>
    <property type="project" value="InterPro"/>
</dbReference>
<dbReference type="PANTHER" id="PTHR48475">
    <property type="entry name" value="RIBONUCLEASE H"/>
    <property type="match status" value="1"/>
</dbReference>
<proteinExistence type="predicted"/>
<dbReference type="GO" id="GO:0004523">
    <property type="term" value="F:RNA-DNA hybrid ribonuclease activity"/>
    <property type="evidence" value="ECO:0007669"/>
    <property type="project" value="InterPro"/>
</dbReference>
<reference evidence="2 3" key="1">
    <citation type="journal article" date="2014" name="Am. J. Bot.">
        <title>Genome assembly and annotation for red clover (Trifolium pratense; Fabaceae).</title>
        <authorList>
            <person name="Istvanek J."/>
            <person name="Jaros M."/>
            <person name="Krenek A."/>
            <person name="Repkova J."/>
        </authorList>
    </citation>
    <scope>NUCLEOTIDE SEQUENCE [LARGE SCALE GENOMIC DNA]</scope>
    <source>
        <strain evidence="3">cv. Tatra</strain>
        <tissue evidence="2">Young leaves</tissue>
    </source>
</reference>
<dbReference type="InterPro" id="IPR002156">
    <property type="entry name" value="RNaseH_domain"/>
</dbReference>
<feature type="domain" description="RNase H type-1" evidence="1">
    <location>
        <begin position="8"/>
        <end position="97"/>
    </location>
</feature>
<dbReference type="PANTHER" id="PTHR48475:SF2">
    <property type="entry name" value="RIBONUCLEASE H"/>
    <property type="match status" value="1"/>
</dbReference>
<reference evidence="2 3" key="2">
    <citation type="journal article" date="2017" name="Front. Plant Sci.">
        <title>Gene Classification and Mining of Molecular Markers Useful in Red Clover (Trifolium pratense) Breeding.</title>
        <authorList>
            <person name="Istvanek J."/>
            <person name="Dluhosova J."/>
            <person name="Dluhos P."/>
            <person name="Patkova L."/>
            <person name="Nedelnik J."/>
            <person name="Repkova J."/>
        </authorList>
    </citation>
    <scope>NUCLEOTIDE SEQUENCE [LARGE SCALE GENOMIC DNA]</scope>
    <source>
        <strain evidence="3">cv. Tatra</strain>
        <tissue evidence="2">Young leaves</tissue>
    </source>
</reference>
<dbReference type="Gene3D" id="3.30.420.10">
    <property type="entry name" value="Ribonuclease H-like superfamily/Ribonuclease H"/>
    <property type="match status" value="3"/>
</dbReference>
<dbReference type="EMBL" id="ASHM01006117">
    <property type="protein sequence ID" value="PNY13500.1"/>
    <property type="molecule type" value="Genomic_DNA"/>
</dbReference>
<evidence type="ECO:0000313" key="3">
    <source>
        <dbReference type="Proteomes" id="UP000236291"/>
    </source>
</evidence>
<gene>
    <name evidence="2" type="ORF">L195_g010156</name>
</gene>
<evidence type="ECO:0000313" key="2">
    <source>
        <dbReference type="EMBL" id="PNY13500.1"/>
    </source>
</evidence>
<comment type="caution">
    <text evidence="2">The sequence shown here is derived from an EMBL/GenBank/DDBJ whole genome shotgun (WGS) entry which is preliminary data.</text>
</comment>
<sequence>MIEQSLQFTFKASNNQAEYEALMAGMNLAKEMEVKDLRAKSDSPLVTNQVSGEFQAKDPQIIKYLEGVQRLAKCFNSFELIYVPREQNTRADLLSKLASTKKPRGHRTFIQETIATPSIDVEQIMMVVEEEDWRTPIIRFLLKDELPKDKGEAVKIRKVAACEQEAKGNLEEVHEGACGNHIGARALAGKILRAGEPLKSVLSPWPFFMWGVDIVGPFPIGAKHARWIIVAVDYFTKWVEAERVSSISAEQANDQAESANKVILRALKRRLESKGEAWVKHLSPILWSYQSSTGEAPYTKLAQRNVDN</sequence>
<organism evidence="2 3">
    <name type="scientific">Trifolium pratense</name>
    <name type="common">Red clover</name>
    <dbReference type="NCBI Taxonomy" id="57577"/>
    <lineage>
        <taxon>Eukaryota</taxon>
        <taxon>Viridiplantae</taxon>
        <taxon>Streptophyta</taxon>
        <taxon>Embryophyta</taxon>
        <taxon>Tracheophyta</taxon>
        <taxon>Spermatophyta</taxon>
        <taxon>Magnoliopsida</taxon>
        <taxon>eudicotyledons</taxon>
        <taxon>Gunneridae</taxon>
        <taxon>Pentapetalae</taxon>
        <taxon>rosids</taxon>
        <taxon>fabids</taxon>
        <taxon>Fabales</taxon>
        <taxon>Fabaceae</taxon>
        <taxon>Papilionoideae</taxon>
        <taxon>50 kb inversion clade</taxon>
        <taxon>NPAAA clade</taxon>
        <taxon>Hologalegina</taxon>
        <taxon>IRL clade</taxon>
        <taxon>Trifolieae</taxon>
        <taxon>Trifolium</taxon>
    </lineage>
</organism>
<protein>
    <submittedName>
        <fullName evidence="2">Gag-pol polyprotein</fullName>
    </submittedName>
</protein>
<dbReference type="Proteomes" id="UP000236291">
    <property type="component" value="Unassembled WGS sequence"/>
</dbReference>
<dbReference type="CDD" id="cd09279">
    <property type="entry name" value="RNase_HI_like"/>
    <property type="match status" value="1"/>
</dbReference>
<name>A0A2K3PDZ0_TRIPR</name>
<evidence type="ECO:0000259" key="1">
    <source>
        <dbReference type="Pfam" id="PF13456"/>
    </source>
</evidence>
<dbReference type="InterPro" id="IPR036397">
    <property type="entry name" value="RNaseH_sf"/>
</dbReference>